<evidence type="ECO:0000256" key="1">
    <source>
        <dbReference type="ARBA" id="ARBA00009981"/>
    </source>
</evidence>
<comment type="similarity">
    <text evidence="1 2">Belongs to the phD/YefM antitoxin family.</text>
</comment>
<protein>
    <recommendedName>
        <fullName evidence="2">Antitoxin</fullName>
    </recommendedName>
</protein>
<evidence type="ECO:0000313" key="3">
    <source>
        <dbReference type="EMBL" id="PRX95731.1"/>
    </source>
</evidence>
<gene>
    <name evidence="3" type="ORF">CLV72_109342</name>
</gene>
<name>A0A2T0PW29_9ACTN</name>
<dbReference type="PANTHER" id="PTHR33713:SF10">
    <property type="entry name" value="ANTITOXIN YAFN"/>
    <property type="match status" value="1"/>
</dbReference>
<comment type="caution">
    <text evidence="3">The sequence shown here is derived from an EMBL/GenBank/DDBJ whole genome shotgun (WGS) entry which is preliminary data.</text>
</comment>
<dbReference type="EMBL" id="PVZC01000009">
    <property type="protein sequence ID" value="PRX95731.1"/>
    <property type="molecule type" value="Genomic_DNA"/>
</dbReference>
<evidence type="ECO:0000256" key="2">
    <source>
        <dbReference type="RuleBase" id="RU362080"/>
    </source>
</evidence>
<dbReference type="PANTHER" id="PTHR33713">
    <property type="entry name" value="ANTITOXIN YAFN-RELATED"/>
    <property type="match status" value="1"/>
</dbReference>
<sequence length="90" mass="9693">MPLTDVRNHLSELIDEVARTHERVTITRHGEPAAILVSPDDLAALEETLDVLAEPDLLRQLAESRSAIAAGDVLDAGDLAALMAKRKRSG</sequence>
<reference evidence="3 4" key="1">
    <citation type="submission" date="2018-03" db="EMBL/GenBank/DDBJ databases">
        <title>Genomic Encyclopedia of Archaeal and Bacterial Type Strains, Phase II (KMG-II): from individual species to whole genera.</title>
        <authorList>
            <person name="Goeker M."/>
        </authorList>
    </citation>
    <scope>NUCLEOTIDE SEQUENCE [LARGE SCALE GENOMIC DNA]</scope>
    <source>
        <strain evidence="3 4">DSM 45601</strain>
    </source>
</reference>
<dbReference type="SUPFAM" id="SSF143120">
    <property type="entry name" value="YefM-like"/>
    <property type="match status" value="1"/>
</dbReference>
<dbReference type="Pfam" id="PF02604">
    <property type="entry name" value="PhdYeFM_antitox"/>
    <property type="match status" value="1"/>
</dbReference>
<organism evidence="3 4">
    <name type="scientific">Allonocardiopsis opalescens</name>
    <dbReference type="NCBI Taxonomy" id="1144618"/>
    <lineage>
        <taxon>Bacteria</taxon>
        <taxon>Bacillati</taxon>
        <taxon>Actinomycetota</taxon>
        <taxon>Actinomycetes</taxon>
        <taxon>Streptosporangiales</taxon>
        <taxon>Allonocardiopsis</taxon>
    </lineage>
</organism>
<keyword evidence="4" id="KW-1185">Reference proteome</keyword>
<comment type="function">
    <text evidence="2">Antitoxin component of a type II toxin-antitoxin (TA) system.</text>
</comment>
<dbReference type="AlphaFoldDB" id="A0A2T0PW29"/>
<evidence type="ECO:0000313" key="4">
    <source>
        <dbReference type="Proteomes" id="UP000237846"/>
    </source>
</evidence>
<dbReference type="NCBIfam" id="TIGR01552">
    <property type="entry name" value="phd_fam"/>
    <property type="match status" value="1"/>
</dbReference>
<proteinExistence type="inferred from homology"/>
<dbReference type="Proteomes" id="UP000237846">
    <property type="component" value="Unassembled WGS sequence"/>
</dbReference>
<accession>A0A2T0PW29</accession>
<dbReference type="Gene3D" id="3.40.1620.10">
    <property type="entry name" value="YefM-like domain"/>
    <property type="match status" value="1"/>
</dbReference>
<dbReference type="InterPro" id="IPR051405">
    <property type="entry name" value="phD/YefM_antitoxin"/>
</dbReference>
<dbReference type="InterPro" id="IPR036165">
    <property type="entry name" value="YefM-like_sf"/>
</dbReference>
<dbReference type="Gene3D" id="1.10.1220.170">
    <property type="match status" value="1"/>
</dbReference>
<dbReference type="InterPro" id="IPR006442">
    <property type="entry name" value="Antitoxin_Phd/YefM"/>
</dbReference>